<evidence type="ECO:0008006" key="3">
    <source>
        <dbReference type="Google" id="ProtNLM"/>
    </source>
</evidence>
<comment type="caution">
    <text evidence="2">The sequence shown here is derived from an EMBL/GenBank/DDBJ whole genome shotgun (WGS) entry which is preliminary data.</text>
</comment>
<evidence type="ECO:0000256" key="1">
    <source>
        <dbReference type="SAM" id="MobiDB-lite"/>
    </source>
</evidence>
<feature type="region of interest" description="Disordered" evidence="1">
    <location>
        <begin position="339"/>
        <end position="381"/>
    </location>
</feature>
<gene>
    <name evidence="2" type="ORF">Tci_046206</name>
</gene>
<dbReference type="EMBL" id="BKCJ010006847">
    <property type="protein sequence ID" value="GEU74228.1"/>
    <property type="molecule type" value="Genomic_DNA"/>
</dbReference>
<name>A0A6L2MJT3_TANCI</name>
<feature type="compositionally biased region" description="Polar residues" evidence="1">
    <location>
        <begin position="372"/>
        <end position="381"/>
    </location>
</feature>
<protein>
    <recommendedName>
        <fullName evidence="3">Reverse transcriptase domain-containing protein</fullName>
    </recommendedName>
</protein>
<accession>A0A6L2MJT3</accession>
<proteinExistence type="predicted"/>
<organism evidence="2">
    <name type="scientific">Tanacetum cinerariifolium</name>
    <name type="common">Dalmatian daisy</name>
    <name type="synonym">Chrysanthemum cinerariifolium</name>
    <dbReference type="NCBI Taxonomy" id="118510"/>
    <lineage>
        <taxon>Eukaryota</taxon>
        <taxon>Viridiplantae</taxon>
        <taxon>Streptophyta</taxon>
        <taxon>Embryophyta</taxon>
        <taxon>Tracheophyta</taxon>
        <taxon>Spermatophyta</taxon>
        <taxon>Magnoliopsida</taxon>
        <taxon>eudicotyledons</taxon>
        <taxon>Gunneridae</taxon>
        <taxon>Pentapetalae</taxon>
        <taxon>asterids</taxon>
        <taxon>campanulids</taxon>
        <taxon>Asterales</taxon>
        <taxon>Asteraceae</taxon>
        <taxon>Asteroideae</taxon>
        <taxon>Anthemideae</taxon>
        <taxon>Anthemidinae</taxon>
        <taxon>Tanacetum</taxon>
    </lineage>
</organism>
<sequence length="381" mass="42477">MNFGLKNDMIQQVQNSCQFHGLLGDDANKHLEKFLHVTHSIKVNGVTDDALRLYLFPHYLTHHATTRFDRLPRNSINNFEQMVKMFLGIYFPPSMEHYKLSIDRCPNHNMLPVTQIDTFYNGLTFRHRDTINAAAGGTFLKRRPEECYDLIENMTAHHNNWDSSAQRSESSSSITSSSDTKIAALKAKMAEINKNLMRVIQVNQQVKAVTPSCETCSAPHSFNDCPATISQTQNVYAAGAYQGIKETCILKGTTKEETNSSKELVMVKTHLQLIKHRANDSILKNMQTNVTSLTTLNLELKNMLGYFMKMNTASSSGSGTLPGNTITNPKEELKGITTRSGTVYQGPMIPTTSSSPPVVERKTEATKDIVPPTNNGSTKDV</sequence>
<evidence type="ECO:0000313" key="2">
    <source>
        <dbReference type="EMBL" id="GEU74228.1"/>
    </source>
</evidence>
<dbReference type="AlphaFoldDB" id="A0A6L2MJT3"/>
<dbReference type="PANTHER" id="PTHR33223">
    <property type="entry name" value="CCHC-TYPE DOMAIN-CONTAINING PROTEIN"/>
    <property type="match status" value="1"/>
</dbReference>
<dbReference type="PANTHER" id="PTHR33223:SF11">
    <property type="entry name" value="ELEMENT PROTEIN, PUTATIVE-RELATED"/>
    <property type="match status" value="1"/>
</dbReference>
<reference evidence="2" key="1">
    <citation type="journal article" date="2019" name="Sci. Rep.">
        <title>Draft genome of Tanacetum cinerariifolium, the natural source of mosquito coil.</title>
        <authorList>
            <person name="Yamashiro T."/>
            <person name="Shiraishi A."/>
            <person name="Satake H."/>
            <person name="Nakayama K."/>
        </authorList>
    </citation>
    <scope>NUCLEOTIDE SEQUENCE</scope>
</reference>